<organism evidence="1 2">
    <name type="scientific">Crepidotus variabilis</name>
    <dbReference type="NCBI Taxonomy" id="179855"/>
    <lineage>
        <taxon>Eukaryota</taxon>
        <taxon>Fungi</taxon>
        <taxon>Dikarya</taxon>
        <taxon>Basidiomycota</taxon>
        <taxon>Agaricomycotina</taxon>
        <taxon>Agaricomycetes</taxon>
        <taxon>Agaricomycetidae</taxon>
        <taxon>Agaricales</taxon>
        <taxon>Agaricineae</taxon>
        <taxon>Crepidotaceae</taxon>
        <taxon>Crepidotus</taxon>
    </lineage>
</organism>
<proteinExistence type="predicted"/>
<accession>A0A9P6EKN1</accession>
<evidence type="ECO:0000313" key="1">
    <source>
        <dbReference type="EMBL" id="KAF9530850.1"/>
    </source>
</evidence>
<gene>
    <name evidence="1" type="ORF">CPB83DRAFT_892134</name>
</gene>
<evidence type="ECO:0000313" key="2">
    <source>
        <dbReference type="Proteomes" id="UP000807306"/>
    </source>
</evidence>
<reference evidence="1" key="1">
    <citation type="submission" date="2020-11" db="EMBL/GenBank/DDBJ databases">
        <authorList>
            <consortium name="DOE Joint Genome Institute"/>
            <person name="Ahrendt S."/>
            <person name="Riley R."/>
            <person name="Andreopoulos W."/>
            <person name="Labutti K."/>
            <person name="Pangilinan J."/>
            <person name="Ruiz-Duenas F.J."/>
            <person name="Barrasa J.M."/>
            <person name="Sanchez-Garcia M."/>
            <person name="Camarero S."/>
            <person name="Miyauchi S."/>
            <person name="Serrano A."/>
            <person name="Linde D."/>
            <person name="Babiker R."/>
            <person name="Drula E."/>
            <person name="Ayuso-Fernandez I."/>
            <person name="Pacheco R."/>
            <person name="Padilla G."/>
            <person name="Ferreira P."/>
            <person name="Barriuso J."/>
            <person name="Kellner H."/>
            <person name="Castanera R."/>
            <person name="Alfaro M."/>
            <person name="Ramirez L."/>
            <person name="Pisabarro A.G."/>
            <person name="Kuo A."/>
            <person name="Tritt A."/>
            <person name="Lipzen A."/>
            <person name="He G."/>
            <person name="Yan M."/>
            <person name="Ng V."/>
            <person name="Cullen D."/>
            <person name="Martin F."/>
            <person name="Rosso M.-N."/>
            <person name="Henrissat B."/>
            <person name="Hibbett D."/>
            <person name="Martinez A.T."/>
            <person name="Grigoriev I.V."/>
        </authorList>
    </citation>
    <scope>NUCLEOTIDE SEQUENCE</scope>
    <source>
        <strain evidence="1">CBS 506.95</strain>
    </source>
</reference>
<comment type="caution">
    <text evidence="1">The sequence shown here is derived from an EMBL/GenBank/DDBJ whole genome shotgun (WGS) entry which is preliminary data.</text>
</comment>
<keyword evidence="2" id="KW-1185">Reference proteome</keyword>
<name>A0A9P6EKN1_9AGAR</name>
<dbReference type="AlphaFoldDB" id="A0A9P6EKN1"/>
<dbReference type="EMBL" id="MU157837">
    <property type="protein sequence ID" value="KAF9530850.1"/>
    <property type="molecule type" value="Genomic_DNA"/>
</dbReference>
<protein>
    <submittedName>
        <fullName evidence="1">Uncharacterized protein</fullName>
    </submittedName>
</protein>
<sequence length="350" mass="40705">MDFPPLTADNSIMSSLSRKDLLILAQTPWDFRDRVDAYMRRASNIDNFLNKYFTPTEVAHFRYLQSRTQAIISGSMALQFFERVEYPNSDLDIYVENDHKKEIIAWLLQIGYLFESRRNKTLAEEMQSPPPPQDDTIADASGYFGRGVANVFNFFQDGPERRIQLITSYISPLRVIINFHSTCVMNIITHEKAYALYPKATFDDHLSVKHSTAGGNQDAARQKYADRGWTMVDNLSADKIEDSEFTHKPRHVGDRFCWQIDLVPKLELPESSIEINSWLFYGGHEDPSMVSWYTYTNGLDFKYIIGEREIDKFFRDFFGHSYDTYEGPRHQDARMLELVRAKRNSPQVLV</sequence>
<dbReference type="OrthoDB" id="3041043at2759"/>
<dbReference type="Proteomes" id="UP000807306">
    <property type="component" value="Unassembled WGS sequence"/>
</dbReference>